<gene>
    <name evidence="3" type="ORF">LTR84_001638</name>
</gene>
<dbReference type="PANTHER" id="PTHR24180:SF45">
    <property type="entry name" value="POLY [ADP-RIBOSE] POLYMERASE TANKYRASE"/>
    <property type="match status" value="1"/>
</dbReference>
<organism evidence="3 4">
    <name type="scientific">Exophiala bonariae</name>
    <dbReference type="NCBI Taxonomy" id="1690606"/>
    <lineage>
        <taxon>Eukaryota</taxon>
        <taxon>Fungi</taxon>
        <taxon>Dikarya</taxon>
        <taxon>Ascomycota</taxon>
        <taxon>Pezizomycotina</taxon>
        <taxon>Eurotiomycetes</taxon>
        <taxon>Chaetothyriomycetidae</taxon>
        <taxon>Chaetothyriales</taxon>
        <taxon>Herpotrichiellaceae</taxon>
        <taxon>Exophiala</taxon>
    </lineage>
</organism>
<keyword evidence="2" id="KW-0040">ANK repeat</keyword>
<dbReference type="PANTHER" id="PTHR24180">
    <property type="entry name" value="CYCLIN-DEPENDENT KINASE INHIBITOR 2C-RELATED"/>
    <property type="match status" value="1"/>
</dbReference>
<name>A0AAV9MR48_9EURO</name>
<dbReference type="RefSeq" id="XP_064699718.1">
    <property type="nucleotide sequence ID" value="XM_064845258.1"/>
</dbReference>
<dbReference type="GeneID" id="89969855"/>
<evidence type="ECO:0000313" key="4">
    <source>
        <dbReference type="Proteomes" id="UP001358417"/>
    </source>
</evidence>
<protein>
    <submittedName>
        <fullName evidence="3">Uncharacterized protein</fullName>
    </submittedName>
</protein>
<dbReference type="InterPro" id="IPR051637">
    <property type="entry name" value="Ank_repeat_dom-contain_49"/>
</dbReference>
<dbReference type="EMBL" id="JAVRRD010000107">
    <property type="protein sequence ID" value="KAK5042339.1"/>
    <property type="molecule type" value="Genomic_DNA"/>
</dbReference>
<evidence type="ECO:0000313" key="3">
    <source>
        <dbReference type="EMBL" id="KAK5042339.1"/>
    </source>
</evidence>
<keyword evidence="4" id="KW-1185">Reference proteome</keyword>
<evidence type="ECO:0000256" key="2">
    <source>
        <dbReference type="ARBA" id="ARBA00023043"/>
    </source>
</evidence>
<dbReference type="SUPFAM" id="SSF48403">
    <property type="entry name" value="Ankyrin repeat"/>
    <property type="match status" value="1"/>
</dbReference>
<dbReference type="SMART" id="SM00248">
    <property type="entry name" value="ANK"/>
    <property type="match status" value="4"/>
</dbReference>
<evidence type="ECO:0000256" key="1">
    <source>
        <dbReference type="ARBA" id="ARBA00022737"/>
    </source>
</evidence>
<comment type="caution">
    <text evidence="3">The sequence shown here is derived from an EMBL/GenBank/DDBJ whole genome shotgun (WGS) entry which is preliminary data.</text>
</comment>
<sequence length="209" mass="23214">MCADSSISLSADAQGRNALHHCLYDDKDFVLHPTPELVRVLLKAGVNANHQDRDGLDSLAWYASNLFSNAEVEIMELLITHGANLNYKDQSGRNVAHLVMQCGVEFDLDVLLMLLKYGVDALEVDYDGRGIVHHAAISGNITVELLSCLSESLHLNIASLDAFGKSAFDCAKDTGREIAKKPWGSNIFRGNRWRDTEKAFLQYAREYCI</sequence>
<dbReference type="Gene3D" id="1.25.40.20">
    <property type="entry name" value="Ankyrin repeat-containing domain"/>
    <property type="match status" value="2"/>
</dbReference>
<keyword evidence="1" id="KW-0677">Repeat</keyword>
<reference evidence="3 4" key="1">
    <citation type="submission" date="2023-08" db="EMBL/GenBank/DDBJ databases">
        <title>Black Yeasts Isolated from many extreme environments.</title>
        <authorList>
            <person name="Coleine C."/>
            <person name="Stajich J.E."/>
            <person name="Selbmann L."/>
        </authorList>
    </citation>
    <scope>NUCLEOTIDE SEQUENCE [LARGE SCALE GENOMIC DNA]</scope>
    <source>
        <strain evidence="3 4">CCFEE 5792</strain>
    </source>
</reference>
<dbReference type="Pfam" id="PF12796">
    <property type="entry name" value="Ank_2"/>
    <property type="match status" value="1"/>
</dbReference>
<dbReference type="AlphaFoldDB" id="A0AAV9MR48"/>
<accession>A0AAV9MR48</accession>
<dbReference type="Proteomes" id="UP001358417">
    <property type="component" value="Unassembled WGS sequence"/>
</dbReference>
<dbReference type="InterPro" id="IPR002110">
    <property type="entry name" value="Ankyrin_rpt"/>
</dbReference>
<dbReference type="InterPro" id="IPR036770">
    <property type="entry name" value="Ankyrin_rpt-contain_sf"/>
</dbReference>
<proteinExistence type="predicted"/>